<sequence>MTDIASAAERAFFEDRGFAAKMGFGQRPALLVVDFSLAFTDPAMPLGSVVDGPIAETNRLLAAAHAMKVPVFFTVISYDEDDIGDAGVWRLKITSLSTLKASTRGVELDPRLDRRPNDPLILKKYASCFFGTDLASRLQIRGIDTLLVAGCATSGCVKATVIDACQLGFRPMIAREAVADRSAPAHAQSLWDMDAIYGDVLPVDEIVAYMESLS</sequence>
<proteinExistence type="predicted"/>
<keyword evidence="1" id="KW-0378">Hydrolase</keyword>
<dbReference type="Proteomes" id="UP000193083">
    <property type="component" value="Unassembled WGS sequence"/>
</dbReference>
<dbReference type="RefSeq" id="WP_085462555.1">
    <property type="nucleotide sequence ID" value="NZ_FXBL01000003.1"/>
</dbReference>
<dbReference type="InterPro" id="IPR036380">
    <property type="entry name" value="Isochorismatase-like_sf"/>
</dbReference>
<gene>
    <name evidence="3" type="ORF">SAMN02982922_0281</name>
</gene>
<dbReference type="SUPFAM" id="SSF52499">
    <property type="entry name" value="Isochorismatase-like hydrolases"/>
    <property type="match status" value="1"/>
</dbReference>
<name>A0A1X7MNU1_9HYPH</name>
<dbReference type="PANTHER" id="PTHR43540">
    <property type="entry name" value="PEROXYUREIDOACRYLATE/UREIDOACRYLATE AMIDOHYDROLASE-RELATED"/>
    <property type="match status" value="1"/>
</dbReference>
<evidence type="ECO:0000313" key="3">
    <source>
        <dbReference type="EMBL" id="SMH26500.1"/>
    </source>
</evidence>
<protein>
    <submittedName>
        <fullName evidence="3">Nicotinamidase-related amidase</fullName>
    </submittedName>
</protein>
<dbReference type="Gene3D" id="3.40.50.850">
    <property type="entry name" value="Isochorismatase-like"/>
    <property type="match status" value="1"/>
</dbReference>
<dbReference type="GO" id="GO:0016787">
    <property type="term" value="F:hydrolase activity"/>
    <property type="evidence" value="ECO:0007669"/>
    <property type="project" value="UniProtKB-KW"/>
</dbReference>
<dbReference type="EMBL" id="FXBL01000003">
    <property type="protein sequence ID" value="SMH26500.1"/>
    <property type="molecule type" value="Genomic_DNA"/>
</dbReference>
<accession>A0A1X7MNU1</accession>
<dbReference type="AlphaFoldDB" id="A0A1X7MNU1"/>
<evidence type="ECO:0000259" key="2">
    <source>
        <dbReference type="Pfam" id="PF00857"/>
    </source>
</evidence>
<reference evidence="3 4" key="1">
    <citation type="submission" date="2017-04" db="EMBL/GenBank/DDBJ databases">
        <authorList>
            <person name="Afonso C.L."/>
            <person name="Miller P.J."/>
            <person name="Scott M.A."/>
            <person name="Spackman E."/>
            <person name="Goraichik I."/>
            <person name="Dimitrov K.M."/>
            <person name="Suarez D.L."/>
            <person name="Swayne D.E."/>
        </authorList>
    </citation>
    <scope>NUCLEOTIDE SEQUENCE [LARGE SCALE GENOMIC DNA]</scope>
    <source>
        <strain evidence="3 4">B5P</strain>
    </source>
</reference>
<dbReference type="InterPro" id="IPR000868">
    <property type="entry name" value="Isochorismatase-like_dom"/>
</dbReference>
<evidence type="ECO:0000313" key="4">
    <source>
        <dbReference type="Proteomes" id="UP000193083"/>
    </source>
</evidence>
<dbReference type="InterPro" id="IPR050272">
    <property type="entry name" value="Isochorismatase-like_hydrls"/>
</dbReference>
<organism evidence="3 4">
    <name type="scientific">Mesorhizobium australicum</name>
    <dbReference type="NCBI Taxonomy" id="536018"/>
    <lineage>
        <taxon>Bacteria</taxon>
        <taxon>Pseudomonadati</taxon>
        <taxon>Pseudomonadota</taxon>
        <taxon>Alphaproteobacteria</taxon>
        <taxon>Hyphomicrobiales</taxon>
        <taxon>Phyllobacteriaceae</taxon>
        <taxon>Mesorhizobium</taxon>
    </lineage>
</organism>
<keyword evidence="4" id="KW-1185">Reference proteome</keyword>
<dbReference type="Pfam" id="PF00857">
    <property type="entry name" value="Isochorismatase"/>
    <property type="match status" value="1"/>
</dbReference>
<dbReference type="OrthoDB" id="7500697at2"/>
<dbReference type="PANTHER" id="PTHR43540:SF1">
    <property type="entry name" value="ISOCHORISMATASE HYDROLASE"/>
    <property type="match status" value="1"/>
</dbReference>
<feature type="domain" description="Isochorismatase-like" evidence="2">
    <location>
        <begin position="29"/>
        <end position="203"/>
    </location>
</feature>
<evidence type="ECO:0000256" key="1">
    <source>
        <dbReference type="ARBA" id="ARBA00022801"/>
    </source>
</evidence>